<evidence type="ECO:0000256" key="4">
    <source>
        <dbReference type="ARBA" id="ARBA00022737"/>
    </source>
</evidence>
<accession>A0A673ZR56</accession>
<dbReference type="InterPro" id="IPR003599">
    <property type="entry name" value="Ig_sub"/>
</dbReference>
<evidence type="ECO:0000313" key="13">
    <source>
        <dbReference type="Ensembl" id="ENSSTUP00000049152.1"/>
    </source>
</evidence>
<dbReference type="FunFam" id="1.10.510.10:FF:000321">
    <property type="entry name" value="Bent, isoform C"/>
    <property type="match status" value="1"/>
</dbReference>
<keyword evidence="4" id="KW-0677">Repeat</keyword>
<gene>
    <name evidence="13" type="primary">LOC115198091</name>
</gene>
<sequence length="893" mass="97422">MYETLFEPDMNSDSSPKKRYVSTLRMYIGPTNTSPGQGKNILATSTTSATATRTGIDTASSTGNSCPTPTPLRGLDPPLFTEPLEDCSADEGSDISLRGAITGSQPISVSWLHNGEAVFFGEPLFDGSETRLVVRECLPEDAGAYTCVAENRAGKTSSSAAVCVRDFETICGVLNASSHTSPPLNNSIMENRGSKLLLSSNNDSVFRQSSSPISSNTPSPGGPRKVSTEVTPKKRASSGTASLQFKDPPSHIEARLGETARLTCAFSGCPPVVSCWIRNKEPVVDGSELWVESSDQSSTLVIAEPGPEHSGRYTIVVRDRKSSAQHTLALSVIERPQSPASSPVVSLLSVSPLCLVLSWSGPCYDGGSAVQGYVVEVRRKGPAESGGWSELTAHCKSTSYKVRSGLEPQGEYCFRVRAYNVVGVSEPSEESQLIKMEQRAEPQEESPRTYEDVTIDSTHKVTDHYNVLEKLGVGKFGQVFKLTHKETGRVCAGKFYKGRRAKEREAARKEIELMNYLHHPKLVQCLGAYDLKPEMVMVMEFIAGGELFERIVDDSFVHTEPASVHYMQQIVEGMGYMHQQNIIHLDLKPENIVCVDHTGTRIKIIDFGLASKLDPSTPLKVMYGTPEFVAPEVIGYEPVSLATDMWSIGVICYILLSGESPFQGNSEAETLALVTGAQWEFDEESFEEITDQAKDFISSLLNKEPRRRISCEEALVHSWIAEPISADPSTTKCLSKEKMKRYLAKQKWKKTGKALLALKRMAHLSKADGPGSPTTPAEDCPLSPEAEQALQSLEVKLQGVPQFSLTPTDQTASQGSTARLSCHLTGYPDPEVVWLRGEEPLEESSRVQIEYEEDGFCTLVLAQVGPGDSDVYTCRATNDQGKALCSAKLIVKE</sequence>
<dbReference type="PROSITE" id="PS00108">
    <property type="entry name" value="PROTEIN_KINASE_ST"/>
    <property type="match status" value="1"/>
</dbReference>
<dbReference type="PANTHER" id="PTHR47633">
    <property type="entry name" value="IMMUNOGLOBULIN"/>
    <property type="match status" value="1"/>
</dbReference>
<dbReference type="InterPro" id="IPR017441">
    <property type="entry name" value="Protein_kinase_ATP_BS"/>
</dbReference>
<dbReference type="SMART" id="SM00060">
    <property type="entry name" value="FN3"/>
    <property type="match status" value="1"/>
</dbReference>
<dbReference type="GO" id="GO:0060298">
    <property type="term" value="P:positive regulation of sarcomere organization"/>
    <property type="evidence" value="ECO:0007669"/>
    <property type="project" value="UniProtKB-ARBA"/>
</dbReference>
<organism evidence="13 14">
    <name type="scientific">Salmo trutta</name>
    <name type="common">Brown trout</name>
    <dbReference type="NCBI Taxonomy" id="8032"/>
    <lineage>
        <taxon>Eukaryota</taxon>
        <taxon>Metazoa</taxon>
        <taxon>Chordata</taxon>
        <taxon>Craniata</taxon>
        <taxon>Vertebrata</taxon>
        <taxon>Euteleostomi</taxon>
        <taxon>Actinopterygii</taxon>
        <taxon>Neopterygii</taxon>
        <taxon>Teleostei</taxon>
        <taxon>Protacanthopterygii</taxon>
        <taxon>Salmoniformes</taxon>
        <taxon>Salmonidae</taxon>
        <taxon>Salmoninae</taxon>
        <taxon>Salmo</taxon>
    </lineage>
</organism>
<dbReference type="FunFam" id="2.60.40.10:FF:002704">
    <property type="entry name" value="Myosin, light chain kinase 5"/>
    <property type="match status" value="1"/>
</dbReference>
<evidence type="ECO:0000256" key="7">
    <source>
        <dbReference type="ARBA" id="ARBA00023319"/>
    </source>
</evidence>
<dbReference type="PANTHER" id="PTHR47633:SF9">
    <property type="entry name" value="NON-SPECIFIC SERINE_THREONINE PROTEIN KINASE"/>
    <property type="match status" value="1"/>
</dbReference>
<feature type="binding site" evidence="8">
    <location>
        <position position="494"/>
    </location>
    <ligand>
        <name>ATP</name>
        <dbReference type="ChEBI" id="CHEBI:30616"/>
    </ligand>
</feature>
<dbReference type="InterPro" id="IPR000719">
    <property type="entry name" value="Prot_kinase_dom"/>
</dbReference>
<dbReference type="InterPro" id="IPR036179">
    <property type="entry name" value="Ig-like_dom_sf"/>
</dbReference>
<keyword evidence="7" id="KW-0393">Immunoglobulin domain</keyword>
<dbReference type="GO" id="GO:0055013">
    <property type="term" value="P:cardiac muscle cell development"/>
    <property type="evidence" value="ECO:0007669"/>
    <property type="project" value="UniProtKB-ARBA"/>
</dbReference>
<dbReference type="PROSITE" id="PS50835">
    <property type="entry name" value="IG_LIKE"/>
    <property type="match status" value="3"/>
</dbReference>
<dbReference type="Pfam" id="PF07679">
    <property type="entry name" value="I-set"/>
    <property type="match status" value="3"/>
</dbReference>
<feature type="domain" description="Ig-like" evidence="11">
    <location>
        <begin position="801"/>
        <end position="890"/>
    </location>
</feature>
<feature type="compositionally biased region" description="Basic and acidic residues" evidence="9">
    <location>
        <begin position="436"/>
        <end position="452"/>
    </location>
</feature>
<dbReference type="AlphaFoldDB" id="A0A673ZR56"/>
<dbReference type="Pfam" id="PF00041">
    <property type="entry name" value="fn3"/>
    <property type="match status" value="1"/>
</dbReference>
<keyword evidence="3" id="KW-0963">Cytoplasm</keyword>
<evidence type="ECO:0000256" key="3">
    <source>
        <dbReference type="ARBA" id="ARBA00022490"/>
    </source>
</evidence>
<dbReference type="Ensembl" id="ENSSTUT00000051325.1">
    <property type="protein sequence ID" value="ENSSTUP00000049152.1"/>
    <property type="gene ID" value="ENSSTUG00000020729.1"/>
</dbReference>
<dbReference type="InterPro" id="IPR011009">
    <property type="entry name" value="Kinase-like_dom_sf"/>
</dbReference>
<dbReference type="InterPro" id="IPR008271">
    <property type="entry name" value="Ser/Thr_kinase_AS"/>
</dbReference>
<dbReference type="SUPFAM" id="SSF56112">
    <property type="entry name" value="Protein kinase-like (PK-like)"/>
    <property type="match status" value="1"/>
</dbReference>
<dbReference type="CDD" id="cd14103">
    <property type="entry name" value="STKc_MLCK"/>
    <property type="match status" value="1"/>
</dbReference>
<dbReference type="Pfam" id="PF00069">
    <property type="entry name" value="Pkinase"/>
    <property type="match status" value="1"/>
</dbReference>
<dbReference type="InterPro" id="IPR003598">
    <property type="entry name" value="Ig_sub2"/>
</dbReference>
<evidence type="ECO:0000313" key="14">
    <source>
        <dbReference type="Proteomes" id="UP000472277"/>
    </source>
</evidence>
<dbReference type="OMA" id="AHSWLAY"/>
<dbReference type="GO" id="GO:0005524">
    <property type="term" value="F:ATP binding"/>
    <property type="evidence" value="ECO:0007669"/>
    <property type="project" value="UniProtKB-UniRule"/>
</dbReference>
<dbReference type="FunCoup" id="A0A673ZR56">
    <property type="interactions" value="149"/>
</dbReference>
<proteinExistence type="inferred from homology"/>
<feature type="domain" description="Ig-like" evidence="11">
    <location>
        <begin position="232"/>
        <end position="331"/>
    </location>
</feature>
<dbReference type="CDD" id="cd00063">
    <property type="entry name" value="FN3"/>
    <property type="match status" value="1"/>
</dbReference>
<feature type="compositionally biased region" description="Low complexity" evidence="9">
    <location>
        <begin position="209"/>
        <end position="223"/>
    </location>
</feature>
<feature type="domain" description="Protein kinase" evidence="10">
    <location>
        <begin position="465"/>
        <end position="720"/>
    </location>
</feature>
<dbReference type="Gene3D" id="3.30.200.20">
    <property type="entry name" value="Phosphorylase Kinase, domain 1"/>
    <property type="match status" value="1"/>
</dbReference>
<evidence type="ECO:0000256" key="5">
    <source>
        <dbReference type="ARBA" id="ARBA00022741"/>
    </source>
</evidence>
<evidence type="ECO:0000259" key="10">
    <source>
        <dbReference type="PROSITE" id="PS50011"/>
    </source>
</evidence>
<evidence type="ECO:0000259" key="11">
    <source>
        <dbReference type="PROSITE" id="PS50835"/>
    </source>
</evidence>
<dbReference type="Gene3D" id="2.60.40.10">
    <property type="entry name" value="Immunoglobulins"/>
    <property type="match status" value="4"/>
</dbReference>
<dbReference type="SUPFAM" id="SSF49265">
    <property type="entry name" value="Fibronectin type III"/>
    <property type="match status" value="1"/>
</dbReference>
<dbReference type="InterPro" id="IPR013098">
    <property type="entry name" value="Ig_I-set"/>
</dbReference>
<dbReference type="FunFam" id="3.30.200.20:FF:001119">
    <property type="entry name" value="Myosin light chain kinase"/>
    <property type="match status" value="1"/>
</dbReference>
<dbReference type="SMART" id="SM00409">
    <property type="entry name" value="IG"/>
    <property type="match status" value="3"/>
</dbReference>
<dbReference type="InterPro" id="IPR007110">
    <property type="entry name" value="Ig-like_dom"/>
</dbReference>
<dbReference type="PROSITE" id="PS00107">
    <property type="entry name" value="PROTEIN_KINASE_ATP"/>
    <property type="match status" value="1"/>
</dbReference>
<dbReference type="InParanoid" id="A0A673ZR56"/>
<dbReference type="SUPFAM" id="SSF48726">
    <property type="entry name" value="Immunoglobulin"/>
    <property type="match status" value="3"/>
</dbReference>
<evidence type="ECO:0000256" key="1">
    <source>
        <dbReference type="ARBA" id="ARBA00004496"/>
    </source>
</evidence>
<reference evidence="13" key="2">
    <citation type="submission" date="2025-08" db="UniProtKB">
        <authorList>
            <consortium name="Ensembl"/>
        </authorList>
    </citation>
    <scope>IDENTIFICATION</scope>
</reference>
<dbReference type="Gene3D" id="1.10.510.10">
    <property type="entry name" value="Transferase(Phosphotransferase) domain 1"/>
    <property type="match status" value="1"/>
</dbReference>
<protein>
    <submittedName>
        <fullName evidence="13">Myosin, light chain kinase 5</fullName>
    </submittedName>
</protein>
<dbReference type="GO" id="GO:0003007">
    <property type="term" value="P:heart morphogenesis"/>
    <property type="evidence" value="ECO:0007669"/>
    <property type="project" value="UniProtKB-ARBA"/>
</dbReference>
<evidence type="ECO:0000256" key="6">
    <source>
        <dbReference type="ARBA" id="ARBA00022840"/>
    </source>
</evidence>
<dbReference type="Proteomes" id="UP000472277">
    <property type="component" value="Chromosome 1"/>
</dbReference>
<keyword evidence="5 8" id="KW-0547">Nucleotide-binding</keyword>
<dbReference type="GO" id="GO:0045989">
    <property type="term" value="P:positive regulation of striated muscle contraction"/>
    <property type="evidence" value="ECO:0007669"/>
    <property type="project" value="UniProtKB-ARBA"/>
</dbReference>
<dbReference type="SMART" id="SM00220">
    <property type="entry name" value="S_TKc"/>
    <property type="match status" value="1"/>
</dbReference>
<dbReference type="InterPro" id="IPR013783">
    <property type="entry name" value="Ig-like_fold"/>
</dbReference>
<feature type="domain" description="Ig-like" evidence="11">
    <location>
        <begin position="77"/>
        <end position="163"/>
    </location>
</feature>
<dbReference type="PROSITE" id="PS50011">
    <property type="entry name" value="PROTEIN_KINASE_DOM"/>
    <property type="match status" value="1"/>
</dbReference>
<dbReference type="GO" id="GO:0005737">
    <property type="term" value="C:cytoplasm"/>
    <property type="evidence" value="ECO:0007669"/>
    <property type="project" value="UniProtKB-SubCell"/>
</dbReference>
<dbReference type="GeneTree" id="ENSGT00940000163949"/>
<dbReference type="FunFam" id="2.60.40.10:FF:000107">
    <property type="entry name" value="Myosin, light chain kinase a"/>
    <property type="match status" value="1"/>
</dbReference>
<dbReference type="GO" id="GO:0004672">
    <property type="term" value="F:protein kinase activity"/>
    <property type="evidence" value="ECO:0007669"/>
    <property type="project" value="InterPro"/>
</dbReference>
<feature type="domain" description="Fibronectin type-III" evidence="12">
    <location>
        <begin position="339"/>
        <end position="439"/>
    </location>
</feature>
<dbReference type="FunFam" id="2.60.40.10:FF:000425">
    <property type="entry name" value="Myosin light chain kinase"/>
    <property type="match status" value="1"/>
</dbReference>
<evidence type="ECO:0000256" key="2">
    <source>
        <dbReference type="ARBA" id="ARBA00006692"/>
    </source>
</evidence>
<dbReference type="PROSITE" id="PS50853">
    <property type="entry name" value="FN3"/>
    <property type="match status" value="1"/>
</dbReference>
<dbReference type="InterPro" id="IPR003961">
    <property type="entry name" value="FN3_dom"/>
</dbReference>
<reference evidence="13" key="3">
    <citation type="submission" date="2025-09" db="UniProtKB">
        <authorList>
            <consortium name="Ensembl"/>
        </authorList>
    </citation>
    <scope>IDENTIFICATION</scope>
</reference>
<reference evidence="13" key="1">
    <citation type="submission" date="2021-04" db="EMBL/GenBank/DDBJ databases">
        <authorList>
            <consortium name="Wellcome Sanger Institute Data Sharing"/>
        </authorList>
    </citation>
    <scope>NUCLEOTIDE SEQUENCE [LARGE SCALE GENOMIC DNA]</scope>
</reference>
<feature type="region of interest" description="Disordered" evidence="9">
    <location>
        <begin position="432"/>
        <end position="452"/>
    </location>
</feature>
<comment type="subcellular location">
    <subcellularLocation>
        <location evidence="1">Cytoplasm</location>
    </subcellularLocation>
</comment>
<evidence type="ECO:0000259" key="12">
    <source>
        <dbReference type="PROSITE" id="PS50853"/>
    </source>
</evidence>
<evidence type="ECO:0000256" key="9">
    <source>
        <dbReference type="SAM" id="MobiDB-lite"/>
    </source>
</evidence>
<keyword evidence="6 8" id="KW-0067">ATP-binding</keyword>
<keyword evidence="14" id="KW-1185">Reference proteome</keyword>
<name>A0A673ZR56_SALTR</name>
<dbReference type="InterPro" id="IPR036116">
    <property type="entry name" value="FN3_sf"/>
</dbReference>
<evidence type="ECO:0000256" key="8">
    <source>
        <dbReference type="PROSITE-ProRule" id="PRU10141"/>
    </source>
</evidence>
<feature type="region of interest" description="Disordered" evidence="9">
    <location>
        <begin position="204"/>
        <end position="247"/>
    </location>
</feature>
<dbReference type="SMART" id="SM00408">
    <property type="entry name" value="IGc2"/>
    <property type="match status" value="3"/>
</dbReference>
<comment type="similarity">
    <text evidence="2">Belongs to the protein kinase superfamily. CAMK Ser/Thr protein kinase family.</text>
</comment>